<reference evidence="1" key="1">
    <citation type="submission" date="2015-06" db="EMBL/GenBank/DDBJ databases">
        <authorList>
            <person name="Nguyen H."/>
        </authorList>
    </citation>
    <scope>NUCLEOTIDE SEQUENCE</scope>
    <source>
        <strain evidence="1">DAOM 180753</strain>
    </source>
</reference>
<proteinExistence type="predicted"/>
<comment type="caution">
    <text evidence="1">The sequence shown here is derived from an EMBL/GenBank/DDBJ whole genome shotgun (WGS) entry which is preliminary data.</text>
</comment>
<name>A0AAI9TGE5_PENTH</name>
<keyword evidence="2" id="KW-1185">Reference proteome</keyword>
<protein>
    <submittedName>
        <fullName evidence="1">Uncharacterized protein</fullName>
    </submittedName>
</protein>
<dbReference type="Proteomes" id="UP001227192">
    <property type="component" value="Unassembled WGS sequence"/>
</dbReference>
<accession>A0AAI9TGE5</accession>
<gene>
    <name evidence="1" type="ORF">VN97_g7433</name>
</gene>
<evidence type="ECO:0000313" key="1">
    <source>
        <dbReference type="EMBL" id="KAJ9485914.1"/>
    </source>
</evidence>
<sequence>MNISRRESIKLCEISGFTSERKGFYSIIRRSVMQLGGPSLSMMLVKWHFFPWTSSELKPQYKEFLGAKIQNCWSNGP</sequence>
<dbReference type="AlphaFoldDB" id="A0AAI9TGE5"/>
<evidence type="ECO:0000313" key="2">
    <source>
        <dbReference type="Proteomes" id="UP001227192"/>
    </source>
</evidence>
<dbReference type="EMBL" id="LACB01000239">
    <property type="protein sequence ID" value="KAJ9485914.1"/>
    <property type="molecule type" value="Genomic_DNA"/>
</dbReference>
<reference evidence="1" key="2">
    <citation type="journal article" date="2016" name="Fungal Biol.">
        <title>Ochratoxin A production by Penicillium thymicola.</title>
        <authorList>
            <person name="Nguyen H.D.T."/>
            <person name="McMullin D.R."/>
            <person name="Ponomareva E."/>
            <person name="Riley R."/>
            <person name="Pomraning K.R."/>
            <person name="Baker S.E."/>
            <person name="Seifert K.A."/>
        </authorList>
    </citation>
    <scope>NUCLEOTIDE SEQUENCE</scope>
    <source>
        <strain evidence="1">DAOM 180753</strain>
    </source>
</reference>
<organism evidence="1 2">
    <name type="scientific">Penicillium thymicola</name>
    <dbReference type="NCBI Taxonomy" id="293382"/>
    <lineage>
        <taxon>Eukaryota</taxon>
        <taxon>Fungi</taxon>
        <taxon>Dikarya</taxon>
        <taxon>Ascomycota</taxon>
        <taxon>Pezizomycotina</taxon>
        <taxon>Eurotiomycetes</taxon>
        <taxon>Eurotiomycetidae</taxon>
        <taxon>Eurotiales</taxon>
        <taxon>Aspergillaceae</taxon>
        <taxon>Penicillium</taxon>
    </lineage>
</organism>